<proteinExistence type="predicted"/>
<feature type="non-terminal residue" evidence="1">
    <location>
        <position position="1"/>
    </location>
</feature>
<dbReference type="AlphaFoldDB" id="A0A382YI35"/>
<gene>
    <name evidence="1" type="ORF">METZ01_LOCUS435339</name>
</gene>
<organism evidence="1">
    <name type="scientific">marine metagenome</name>
    <dbReference type="NCBI Taxonomy" id="408172"/>
    <lineage>
        <taxon>unclassified sequences</taxon>
        <taxon>metagenomes</taxon>
        <taxon>ecological metagenomes</taxon>
    </lineage>
</organism>
<evidence type="ECO:0000313" key="1">
    <source>
        <dbReference type="EMBL" id="SVD82485.1"/>
    </source>
</evidence>
<reference evidence="1" key="1">
    <citation type="submission" date="2018-05" db="EMBL/GenBank/DDBJ databases">
        <authorList>
            <person name="Lanie J.A."/>
            <person name="Ng W.-L."/>
            <person name="Kazmierczak K.M."/>
            <person name="Andrzejewski T.M."/>
            <person name="Davidsen T.M."/>
            <person name="Wayne K.J."/>
            <person name="Tettelin H."/>
            <person name="Glass J.I."/>
            <person name="Rusch D."/>
            <person name="Podicherti R."/>
            <person name="Tsui H.-C.T."/>
            <person name="Winkler M.E."/>
        </authorList>
    </citation>
    <scope>NUCLEOTIDE SEQUENCE</scope>
</reference>
<dbReference type="EMBL" id="UINC01175716">
    <property type="protein sequence ID" value="SVD82485.1"/>
    <property type="molecule type" value="Genomic_DNA"/>
</dbReference>
<name>A0A382YI35_9ZZZZ</name>
<accession>A0A382YI35</accession>
<sequence length="101" mass="11027">LALAAPALAVQPTAFVTKMLPMICMAQEQFGATVRKKEKLFLIGVMPALESHILEIWKAPKVYGWTITIRQPAEKEICILAAGSQLLPSDYFAESGLTGRP</sequence>
<protein>
    <submittedName>
        <fullName evidence="1">Uncharacterized protein</fullName>
    </submittedName>
</protein>